<dbReference type="AlphaFoldDB" id="A0A382TSG5"/>
<reference evidence="1" key="1">
    <citation type="submission" date="2018-05" db="EMBL/GenBank/DDBJ databases">
        <authorList>
            <person name="Lanie J.A."/>
            <person name="Ng W.-L."/>
            <person name="Kazmierczak K.M."/>
            <person name="Andrzejewski T.M."/>
            <person name="Davidsen T.M."/>
            <person name="Wayne K.J."/>
            <person name="Tettelin H."/>
            <person name="Glass J.I."/>
            <person name="Rusch D."/>
            <person name="Podicherti R."/>
            <person name="Tsui H.-C.T."/>
            <person name="Winkler M.E."/>
        </authorList>
    </citation>
    <scope>NUCLEOTIDE SEQUENCE</scope>
</reference>
<gene>
    <name evidence="1" type="ORF">METZ01_LOCUS377833</name>
</gene>
<sequence length="57" mass="6582">MRLPNLSSSNAITSKIRDLDQQRFKIDRQITSGQKLRLPEDDGMRLGRVIRLETQKG</sequence>
<accession>A0A382TSG5</accession>
<protein>
    <submittedName>
        <fullName evidence="1">Uncharacterized protein</fullName>
    </submittedName>
</protein>
<name>A0A382TSG5_9ZZZZ</name>
<organism evidence="1">
    <name type="scientific">marine metagenome</name>
    <dbReference type="NCBI Taxonomy" id="408172"/>
    <lineage>
        <taxon>unclassified sequences</taxon>
        <taxon>metagenomes</taxon>
        <taxon>ecological metagenomes</taxon>
    </lineage>
</organism>
<evidence type="ECO:0000313" key="1">
    <source>
        <dbReference type="EMBL" id="SVD24979.1"/>
    </source>
</evidence>
<feature type="non-terminal residue" evidence="1">
    <location>
        <position position="57"/>
    </location>
</feature>
<proteinExistence type="predicted"/>
<dbReference type="EMBL" id="UINC01138807">
    <property type="protein sequence ID" value="SVD24979.1"/>
    <property type="molecule type" value="Genomic_DNA"/>
</dbReference>